<evidence type="ECO:0000256" key="2">
    <source>
        <dbReference type="SAM" id="MobiDB-lite"/>
    </source>
</evidence>
<reference evidence="3 4" key="1">
    <citation type="submission" date="2024-09" db="EMBL/GenBank/DDBJ databases">
        <title>Chromosome-scale assembly of Riccia sorocarpa.</title>
        <authorList>
            <person name="Paukszto L."/>
        </authorList>
    </citation>
    <scope>NUCLEOTIDE SEQUENCE [LARGE SCALE GENOMIC DNA]</scope>
    <source>
        <strain evidence="3">LP-2024</strain>
        <tissue evidence="3">Aerial parts of the thallus</tissue>
    </source>
</reference>
<protein>
    <submittedName>
        <fullName evidence="3">Uncharacterized protein</fullName>
    </submittedName>
</protein>
<keyword evidence="4" id="KW-1185">Reference proteome</keyword>
<evidence type="ECO:0000313" key="4">
    <source>
        <dbReference type="Proteomes" id="UP001633002"/>
    </source>
</evidence>
<accession>A0ABD3HSQ3</accession>
<name>A0ABD3HSQ3_9MARC</name>
<dbReference type="PANTHER" id="PTHR33116:SF86">
    <property type="entry name" value="REVERSE TRANSCRIPTASE DOMAIN-CONTAINING PROTEIN"/>
    <property type="match status" value="1"/>
</dbReference>
<dbReference type="EMBL" id="JBJQOH010000003">
    <property type="protein sequence ID" value="KAL3693816.1"/>
    <property type="molecule type" value="Genomic_DNA"/>
</dbReference>
<sequence length="826" mass="95522">MPEARIIVDYTPSGRGGAALLITSKLRVSEVGTSQFGGAVWATVHTAAGSIRVASLHAPNTKEERFDCARLDRFYLTNRGEWCDSIKQVKHYSDQLLSDHIPISMDLQLVQDDDANWKPRSYFKMNSSLFHKPEVLEAVKETWEEHPPFCRSSQKKWELAWGRVKQILRQERANNQLETRELDDLRREVQDLRIRSEQEELSSEAIQILKNREAEIHIRETREAHIWKVRSKDRWLKEGEAPSKYFYLQLKAKFSREKITVLENVSGETMTKHLEILHEVQEYYRELYKRGSITPQVTHARDEVLRHLTRRITAVEDDTLIIIPTPEEIDSVVNGLSLGKNPGLDGITAEALRLVWTLIKLLYEKRLKHWSFRLLSWPERLLVIRSILRALLGYTLLSLGINNAGIKELENLSRQFLWGWTETGAGKKSLLAWDVLSQPKRDGGLGWGRLDTLAQAHLLRNILSLMRPDQDIWTLILQRILHTRVDSSRHPMEIKGWTAQEFLLGLKSLKTPRSEFTNALLKTWFQARKFLRWKPEISTYPIDLTPRKIEFMLERYMRWQKPDVVHIMKLLKRSRFASGTVLQNGGLQRTEHSVTRERWLGMDRAATQHHDTWSPPTHFLRAFLHKDSIERPPLMTRWGRDGNPQEETNSSIDTALQQANVNPAMVLLIMAILRQNWKERNRQQFAGVKESLPHKILLQDVSNELKALEGNTARSADWKDALLRADLSLQRWTQLTTTNIDSGEVLTHDLSTSANAESINNRGRPPDTASPSIEVRHTPEDFQDAAEDPQSHDLPTMVSRLLHHYDDLLQQTPIWGDTARDGSRPM</sequence>
<gene>
    <name evidence="3" type="ORF">R1sor_007467</name>
</gene>
<organism evidence="3 4">
    <name type="scientific">Riccia sorocarpa</name>
    <dbReference type="NCBI Taxonomy" id="122646"/>
    <lineage>
        <taxon>Eukaryota</taxon>
        <taxon>Viridiplantae</taxon>
        <taxon>Streptophyta</taxon>
        <taxon>Embryophyta</taxon>
        <taxon>Marchantiophyta</taxon>
        <taxon>Marchantiopsida</taxon>
        <taxon>Marchantiidae</taxon>
        <taxon>Marchantiales</taxon>
        <taxon>Ricciaceae</taxon>
        <taxon>Riccia</taxon>
    </lineage>
</organism>
<feature type="coiled-coil region" evidence="1">
    <location>
        <begin position="168"/>
        <end position="202"/>
    </location>
</feature>
<feature type="region of interest" description="Disordered" evidence="2">
    <location>
        <begin position="754"/>
        <end position="774"/>
    </location>
</feature>
<evidence type="ECO:0000313" key="3">
    <source>
        <dbReference type="EMBL" id="KAL3693816.1"/>
    </source>
</evidence>
<dbReference type="PANTHER" id="PTHR33116">
    <property type="entry name" value="REVERSE TRANSCRIPTASE ZINC-BINDING DOMAIN-CONTAINING PROTEIN-RELATED-RELATED"/>
    <property type="match status" value="1"/>
</dbReference>
<keyword evidence="1" id="KW-0175">Coiled coil</keyword>
<evidence type="ECO:0000256" key="1">
    <source>
        <dbReference type="SAM" id="Coils"/>
    </source>
</evidence>
<comment type="caution">
    <text evidence="3">The sequence shown here is derived from an EMBL/GenBank/DDBJ whole genome shotgun (WGS) entry which is preliminary data.</text>
</comment>
<dbReference type="AlphaFoldDB" id="A0ABD3HSQ3"/>
<dbReference type="Proteomes" id="UP001633002">
    <property type="component" value="Unassembled WGS sequence"/>
</dbReference>
<proteinExistence type="predicted"/>